<reference evidence="2" key="2">
    <citation type="submission" date="2016-11" db="UniProtKB">
        <authorList>
            <consortium name="WormBaseParasite"/>
        </authorList>
    </citation>
    <scope>IDENTIFICATION</scope>
</reference>
<dbReference type="Gene3D" id="1.10.150.370">
    <property type="entry name" value="Caenorhabditis elegans Her-1, C-terminal domain"/>
    <property type="match status" value="1"/>
</dbReference>
<name>A0A1I7VL31_LOALO</name>
<dbReference type="Pfam" id="PF09232">
    <property type="entry name" value="Caenor_Her-1"/>
    <property type="match status" value="1"/>
</dbReference>
<reference evidence="1" key="1">
    <citation type="submission" date="2012-04" db="EMBL/GenBank/DDBJ databases">
        <title>The Genome Sequence of Loa loa.</title>
        <authorList>
            <consortium name="The Broad Institute Genome Sequencing Platform"/>
            <consortium name="Broad Institute Genome Sequencing Center for Infectious Disease"/>
            <person name="Nutman T.B."/>
            <person name="Fink D.L."/>
            <person name="Russ C."/>
            <person name="Young S."/>
            <person name="Zeng Q."/>
            <person name="Gargeya S."/>
            <person name="Alvarado L."/>
            <person name="Berlin A."/>
            <person name="Chapman S.B."/>
            <person name="Chen Z."/>
            <person name="Freedman E."/>
            <person name="Gellesch M."/>
            <person name="Goldberg J."/>
            <person name="Griggs A."/>
            <person name="Gujja S."/>
            <person name="Heilman E.R."/>
            <person name="Heiman D."/>
            <person name="Howarth C."/>
            <person name="Mehta T."/>
            <person name="Neiman D."/>
            <person name="Pearson M."/>
            <person name="Roberts A."/>
            <person name="Saif S."/>
            <person name="Shea T."/>
            <person name="Shenoy N."/>
            <person name="Sisk P."/>
            <person name="Stolte C."/>
            <person name="Sykes S."/>
            <person name="White J."/>
            <person name="Yandava C."/>
            <person name="Haas B."/>
            <person name="Henn M.R."/>
            <person name="Nusbaum C."/>
            <person name="Birren B."/>
        </authorList>
    </citation>
    <scope>NUCLEOTIDE SEQUENCE [LARGE SCALE GENOMIC DNA]</scope>
</reference>
<organism evidence="1 2">
    <name type="scientific">Loa loa</name>
    <name type="common">Eye worm</name>
    <name type="synonym">Filaria loa</name>
    <dbReference type="NCBI Taxonomy" id="7209"/>
    <lineage>
        <taxon>Eukaryota</taxon>
        <taxon>Metazoa</taxon>
        <taxon>Ecdysozoa</taxon>
        <taxon>Nematoda</taxon>
        <taxon>Chromadorea</taxon>
        <taxon>Rhabditida</taxon>
        <taxon>Spirurina</taxon>
        <taxon>Spiruromorpha</taxon>
        <taxon>Filarioidea</taxon>
        <taxon>Onchocercidae</taxon>
        <taxon>Loa</taxon>
    </lineage>
</organism>
<dbReference type="InterPro" id="IPR036341">
    <property type="entry name" value="Her-1_sf"/>
</dbReference>
<dbReference type="InterPro" id="IPR015313">
    <property type="entry name" value="Her-1"/>
</dbReference>
<dbReference type="PANTHER" id="PTHR37979">
    <property type="entry name" value="PROTEIN HER-1"/>
    <property type="match status" value="1"/>
</dbReference>
<dbReference type="AlphaFoldDB" id="A0A1I7VL31"/>
<evidence type="ECO:0000313" key="1">
    <source>
        <dbReference type="Proteomes" id="UP000095285"/>
    </source>
</evidence>
<dbReference type="Proteomes" id="UP000095285">
    <property type="component" value="Unassembled WGS sequence"/>
</dbReference>
<protein>
    <submittedName>
        <fullName evidence="2">DB domain-containing protein</fullName>
    </submittedName>
</protein>
<dbReference type="Gene3D" id="1.10.150.360">
    <property type="match status" value="1"/>
</dbReference>
<evidence type="ECO:0000313" key="2">
    <source>
        <dbReference type="WBParaSite" id="EN70_3731"/>
    </source>
</evidence>
<sequence length="228" mass="26318">MEQHGKSREKCRSRQEHEFKYQTYISLTQRLVVATDEKVTTSGRETSTQPQISIHTLTILLFGIQYDVYASIPTTDEVVARCCSKEYAECCTESVDFAKPLRCNGMMLGTRIDVTQCIQKKMYGEHHPMLLNLTDALCCDVFADDDNDEKGHCLTECITVMQIPALRNDKKLKRIKGCRRTNQLYKCFTRCLQWLHNKTEDEVLDFEQECSIKLKMLPGKVYIGPEIK</sequence>
<proteinExistence type="predicted"/>
<dbReference type="InterPro" id="IPR043108">
    <property type="entry name" value="Her-1_C"/>
</dbReference>
<dbReference type="SUPFAM" id="SSF110014">
    <property type="entry name" value="Her-1"/>
    <property type="match status" value="1"/>
</dbReference>
<dbReference type="PANTHER" id="PTHR37979:SF1">
    <property type="entry name" value="PROTEIN HER-1"/>
    <property type="match status" value="1"/>
</dbReference>
<accession>A0A1I7VL31</accession>
<dbReference type="WBParaSite" id="EN70_3731">
    <property type="protein sequence ID" value="EN70_3731"/>
    <property type="gene ID" value="EN70_3731"/>
</dbReference>
<keyword evidence="1" id="KW-1185">Reference proteome</keyword>